<dbReference type="Proteomes" id="UP000282211">
    <property type="component" value="Unassembled WGS sequence"/>
</dbReference>
<dbReference type="InterPro" id="IPR016163">
    <property type="entry name" value="Ald_DH_C"/>
</dbReference>
<reference evidence="5 6" key="1">
    <citation type="submission" date="2018-10" db="EMBL/GenBank/DDBJ databases">
        <title>Genomic Encyclopedia of Type Strains, Phase IV (KMG-IV): sequencing the most valuable type-strain genomes for metagenomic binning, comparative biology and taxonomic classification.</title>
        <authorList>
            <person name="Goeker M."/>
        </authorList>
    </citation>
    <scope>NUCLEOTIDE SEQUENCE [LARGE SCALE GENOMIC DNA]</scope>
    <source>
        <strain evidence="5 6">DSM 22008</strain>
    </source>
</reference>
<evidence type="ECO:0000256" key="2">
    <source>
        <dbReference type="PROSITE-ProRule" id="PRU10007"/>
    </source>
</evidence>
<evidence type="ECO:0000313" key="5">
    <source>
        <dbReference type="EMBL" id="RKQ71935.1"/>
    </source>
</evidence>
<dbReference type="InterPro" id="IPR029510">
    <property type="entry name" value="Ald_DH_CS_GLU"/>
</dbReference>
<organism evidence="5 6">
    <name type="scientific">Litorimonas taeanensis</name>
    <dbReference type="NCBI Taxonomy" id="568099"/>
    <lineage>
        <taxon>Bacteria</taxon>
        <taxon>Pseudomonadati</taxon>
        <taxon>Pseudomonadota</taxon>
        <taxon>Alphaproteobacteria</taxon>
        <taxon>Maricaulales</taxon>
        <taxon>Robiginitomaculaceae</taxon>
    </lineage>
</organism>
<dbReference type="Pfam" id="PF00171">
    <property type="entry name" value="Aldedh"/>
    <property type="match status" value="1"/>
</dbReference>
<dbReference type="Gene3D" id="3.40.605.10">
    <property type="entry name" value="Aldehyde Dehydrogenase, Chain A, domain 1"/>
    <property type="match status" value="1"/>
</dbReference>
<accession>A0A420WM22</accession>
<dbReference type="InterPro" id="IPR016161">
    <property type="entry name" value="Ald_DH/histidinol_DH"/>
</dbReference>
<dbReference type="InterPro" id="IPR015590">
    <property type="entry name" value="Aldehyde_DH_dom"/>
</dbReference>
<dbReference type="RefSeq" id="WP_121099703.1">
    <property type="nucleotide sequence ID" value="NZ_RBII01000001.1"/>
</dbReference>
<comment type="similarity">
    <text evidence="3">Belongs to the aldehyde dehydrogenase family.</text>
</comment>
<gene>
    <name evidence="5" type="ORF">DES40_1270</name>
</gene>
<dbReference type="SUPFAM" id="SSF53720">
    <property type="entry name" value="ALDH-like"/>
    <property type="match status" value="1"/>
</dbReference>
<dbReference type="Gene3D" id="3.40.309.10">
    <property type="entry name" value="Aldehyde Dehydrogenase, Chain A, domain 2"/>
    <property type="match status" value="1"/>
</dbReference>
<feature type="domain" description="Aldehyde dehydrogenase" evidence="4">
    <location>
        <begin position="3"/>
        <end position="455"/>
    </location>
</feature>
<protein>
    <submittedName>
        <fullName evidence="5">Acyl-CoA reductase-like NAD-dependent aldehyde dehydrogenase</fullName>
    </submittedName>
</protein>
<evidence type="ECO:0000256" key="1">
    <source>
        <dbReference type="ARBA" id="ARBA00023002"/>
    </source>
</evidence>
<sequence>MTKTLQVKNPRTGIADYEISPVGEDQIASIAKRSRASQLQWRAQGLEVRGAAMLKLADAMEAEASAIQQALSIDTGRKRMAQMEVLGVIANIRAWVDRAPKLMPNSEWIQGRAKPNFKHKNDYVPYALVGVISPWNFPMTLSFIDAIPALLAGACVIVKPSEVTPRFADAVMSAIPKAGMENILTFIQGDGRTGAALIDYVDSVCFTGSVPTGKKVAVKAAENLIPANLELGGKDPLIITADADLEAATTLALRSSVLATGQACQSIERVYVPRSIYSDFTQKLAIKAKETRLNFPDIDDGHIGPFIFDKQAQIVSAQIDDAKAKGARVLSGGEILRHGGGYWLEPTVIIDVTHDMDVMRSETFGPVIPVMAYDSIEQAIELANDTEYGLSGGVFAGSIDEAKQIGDYIDAGAISIMDAALTGQYFEAGKQSFKHSGLGPSRMGENGFLRFFRQKAYIANTISPLTMEDFKE</sequence>
<dbReference type="AlphaFoldDB" id="A0A420WM22"/>
<evidence type="ECO:0000259" key="4">
    <source>
        <dbReference type="Pfam" id="PF00171"/>
    </source>
</evidence>
<dbReference type="PANTHER" id="PTHR11699">
    <property type="entry name" value="ALDEHYDE DEHYDROGENASE-RELATED"/>
    <property type="match status" value="1"/>
</dbReference>
<dbReference type="PROSITE" id="PS00687">
    <property type="entry name" value="ALDEHYDE_DEHYDR_GLU"/>
    <property type="match status" value="1"/>
</dbReference>
<proteinExistence type="inferred from homology"/>
<dbReference type="InParanoid" id="A0A420WM22"/>
<evidence type="ECO:0000256" key="3">
    <source>
        <dbReference type="RuleBase" id="RU003345"/>
    </source>
</evidence>
<dbReference type="CDD" id="cd07099">
    <property type="entry name" value="ALDH_DDALDH"/>
    <property type="match status" value="1"/>
</dbReference>
<keyword evidence="1 3" id="KW-0560">Oxidoreductase</keyword>
<dbReference type="OrthoDB" id="7168186at2"/>
<comment type="caution">
    <text evidence="5">The sequence shown here is derived from an EMBL/GenBank/DDBJ whole genome shotgun (WGS) entry which is preliminary data.</text>
</comment>
<name>A0A420WM22_9PROT</name>
<feature type="active site" evidence="2">
    <location>
        <position position="230"/>
    </location>
</feature>
<keyword evidence="6" id="KW-1185">Reference proteome</keyword>
<evidence type="ECO:0000313" key="6">
    <source>
        <dbReference type="Proteomes" id="UP000282211"/>
    </source>
</evidence>
<dbReference type="GO" id="GO:0016620">
    <property type="term" value="F:oxidoreductase activity, acting on the aldehyde or oxo group of donors, NAD or NADP as acceptor"/>
    <property type="evidence" value="ECO:0007669"/>
    <property type="project" value="InterPro"/>
</dbReference>
<dbReference type="EMBL" id="RBII01000001">
    <property type="protein sequence ID" value="RKQ71935.1"/>
    <property type="molecule type" value="Genomic_DNA"/>
</dbReference>
<dbReference type="InterPro" id="IPR016162">
    <property type="entry name" value="Ald_DH_N"/>
</dbReference>